<proteinExistence type="predicted"/>
<dbReference type="InterPro" id="IPR050126">
    <property type="entry name" value="Ap4A_hydrolase"/>
</dbReference>
<accession>A0A2V1P676</accession>
<dbReference type="AlphaFoldDB" id="A0A2V1P676"/>
<dbReference type="GO" id="GO:0016791">
    <property type="term" value="F:phosphatase activity"/>
    <property type="evidence" value="ECO:0007669"/>
    <property type="project" value="TreeGrafter"/>
</dbReference>
<comment type="caution">
    <text evidence="2">The sequence shown here is derived from an EMBL/GenBank/DDBJ whole genome shotgun (WGS) entry which is preliminary data.</text>
</comment>
<name>A0A2V1P676_9RHOB</name>
<sequence length="252" mass="27600">MPAAVYAIGDVHGCLDLYQDLEAQIVADGATRPGKKLIVLLGDVIDRGPQSAGVLDHMLGPPPTDHERVVLRGNHEEMFLRFLDDPEPHMGWLDHGGLETLASYGLHLDPADVSGAARNGTRRRLRTHIPDSHIKLLSDLPHGLRVGDYFLCHAGTDPSKPPHAQRPTDLLWGFDGDGAPAPDGPIVVHGHFAHDTPRQSPRRINIDTGAYATGRLMAVRLTDNDSPRFLQAQRAVYNHVATRHRVAPDLMD</sequence>
<dbReference type="Pfam" id="PF00149">
    <property type="entry name" value="Metallophos"/>
    <property type="match status" value="1"/>
</dbReference>
<gene>
    <name evidence="2" type="ORF">DFK10_08860</name>
</gene>
<dbReference type="SUPFAM" id="SSF56300">
    <property type="entry name" value="Metallo-dependent phosphatases"/>
    <property type="match status" value="1"/>
</dbReference>
<keyword evidence="3" id="KW-1185">Reference proteome</keyword>
<dbReference type="GO" id="GO:0008803">
    <property type="term" value="F:bis(5'-nucleosyl)-tetraphosphatase (symmetrical) activity"/>
    <property type="evidence" value="ECO:0007669"/>
    <property type="project" value="TreeGrafter"/>
</dbReference>
<reference evidence="3" key="1">
    <citation type="submission" date="2018-05" db="EMBL/GenBank/DDBJ databases">
        <authorList>
            <person name="Du Z."/>
            <person name="Wang X."/>
        </authorList>
    </citation>
    <scope>NUCLEOTIDE SEQUENCE [LARGE SCALE GENOMIC DNA]</scope>
    <source>
        <strain evidence="3">WDS4C29</strain>
    </source>
</reference>
<dbReference type="PANTHER" id="PTHR42850">
    <property type="entry name" value="METALLOPHOSPHOESTERASE"/>
    <property type="match status" value="1"/>
</dbReference>
<dbReference type="InterPro" id="IPR029052">
    <property type="entry name" value="Metallo-depent_PP-like"/>
</dbReference>
<evidence type="ECO:0000259" key="1">
    <source>
        <dbReference type="Pfam" id="PF00149"/>
    </source>
</evidence>
<dbReference type="GO" id="GO:0110154">
    <property type="term" value="P:RNA decapping"/>
    <property type="evidence" value="ECO:0007669"/>
    <property type="project" value="TreeGrafter"/>
</dbReference>
<protein>
    <submittedName>
        <fullName evidence="2">Serine/threonine protein phosphatase</fullName>
    </submittedName>
</protein>
<dbReference type="PANTHER" id="PTHR42850:SF4">
    <property type="entry name" value="ZINC-DEPENDENT ENDOPOLYPHOSPHATASE"/>
    <property type="match status" value="1"/>
</dbReference>
<dbReference type="Proteomes" id="UP000245293">
    <property type="component" value="Unassembled WGS sequence"/>
</dbReference>
<dbReference type="GO" id="GO:0005737">
    <property type="term" value="C:cytoplasm"/>
    <property type="evidence" value="ECO:0007669"/>
    <property type="project" value="TreeGrafter"/>
</dbReference>
<evidence type="ECO:0000313" key="3">
    <source>
        <dbReference type="Proteomes" id="UP000245293"/>
    </source>
</evidence>
<dbReference type="EMBL" id="QETF01000008">
    <property type="protein sequence ID" value="PWG16877.1"/>
    <property type="molecule type" value="Genomic_DNA"/>
</dbReference>
<dbReference type="InterPro" id="IPR004843">
    <property type="entry name" value="Calcineurin-like_PHP"/>
</dbReference>
<organism evidence="2 3">
    <name type="scientific">Salibaculum griseiflavum</name>
    <dbReference type="NCBI Taxonomy" id="1914409"/>
    <lineage>
        <taxon>Bacteria</taxon>
        <taxon>Pseudomonadati</taxon>
        <taxon>Pseudomonadota</taxon>
        <taxon>Alphaproteobacteria</taxon>
        <taxon>Rhodobacterales</taxon>
        <taxon>Roseobacteraceae</taxon>
        <taxon>Salibaculum</taxon>
    </lineage>
</organism>
<dbReference type="Gene3D" id="3.60.21.10">
    <property type="match status" value="1"/>
</dbReference>
<evidence type="ECO:0000313" key="2">
    <source>
        <dbReference type="EMBL" id="PWG16877.1"/>
    </source>
</evidence>
<feature type="domain" description="Calcineurin-like phosphoesterase" evidence="1">
    <location>
        <begin position="5"/>
        <end position="202"/>
    </location>
</feature>